<name>A0A1R3V2J6_9HYPH</name>
<reference evidence="2" key="1">
    <citation type="submission" date="2017-01" db="EMBL/GenBank/DDBJ databases">
        <authorList>
            <person name="Brunel B."/>
        </authorList>
    </citation>
    <scope>NUCLEOTIDE SEQUENCE [LARGE SCALE GENOMIC DNA]</scope>
</reference>
<accession>A0A1R3V2J6</accession>
<organism evidence="1 2">
    <name type="scientific">Mesorhizobium prunaredense</name>
    <dbReference type="NCBI Taxonomy" id="1631249"/>
    <lineage>
        <taxon>Bacteria</taxon>
        <taxon>Pseudomonadati</taxon>
        <taxon>Pseudomonadota</taxon>
        <taxon>Alphaproteobacteria</taxon>
        <taxon>Hyphomicrobiales</taxon>
        <taxon>Phyllobacteriaceae</taxon>
        <taxon>Mesorhizobium</taxon>
    </lineage>
</organism>
<dbReference type="EMBL" id="FTPD01000006">
    <property type="protein sequence ID" value="SIT54079.1"/>
    <property type="molecule type" value="Genomic_DNA"/>
</dbReference>
<dbReference type="AlphaFoldDB" id="A0A1R3V2J6"/>
<sequence length="69" mass="7539">MIRLVFQPILTIRSQFGRGHGRSGAALAVVHIPLYLKGLRGFHGAFVTKKHLALKGECSCSIRTAPLIK</sequence>
<protein>
    <submittedName>
        <fullName evidence="1">Uncharacterized protein</fullName>
    </submittedName>
</protein>
<gene>
    <name evidence="1" type="ORF">BQ8794_140224</name>
</gene>
<dbReference type="Proteomes" id="UP000188388">
    <property type="component" value="Unassembled WGS sequence"/>
</dbReference>
<keyword evidence="2" id="KW-1185">Reference proteome</keyword>
<evidence type="ECO:0000313" key="1">
    <source>
        <dbReference type="EMBL" id="SIT54079.1"/>
    </source>
</evidence>
<evidence type="ECO:0000313" key="2">
    <source>
        <dbReference type="Proteomes" id="UP000188388"/>
    </source>
</evidence>
<proteinExistence type="predicted"/>